<organism evidence="2 3">
    <name type="scientific">Haemaphysalis longicornis</name>
    <name type="common">Bush tick</name>
    <dbReference type="NCBI Taxonomy" id="44386"/>
    <lineage>
        <taxon>Eukaryota</taxon>
        <taxon>Metazoa</taxon>
        <taxon>Ecdysozoa</taxon>
        <taxon>Arthropoda</taxon>
        <taxon>Chelicerata</taxon>
        <taxon>Arachnida</taxon>
        <taxon>Acari</taxon>
        <taxon>Parasitiformes</taxon>
        <taxon>Ixodida</taxon>
        <taxon>Ixodoidea</taxon>
        <taxon>Ixodidae</taxon>
        <taxon>Haemaphysalinae</taxon>
        <taxon>Haemaphysalis</taxon>
    </lineage>
</organism>
<sequence>MQVDKTFDQDTDADLNSYHQPPLPPLPYPLPSHVDNHLQKKSPSGRGLCQRGKSLQKSGERIRQLNTILAILAMPPSL</sequence>
<feature type="compositionally biased region" description="Pro residues" evidence="1">
    <location>
        <begin position="21"/>
        <end position="30"/>
    </location>
</feature>
<dbReference type="AlphaFoldDB" id="A0A9J6FGG7"/>
<evidence type="ECO:0000313" key="3">
    <source>
        <dbReference type="Proteomes" id="UP000821853"/>
    </source>
</evidence>
<dbReference type="OrthoDB" id="6021306at2759"/>
<reference evidence="2 3" key="1">
    <citation type="journal article" date="2020" name="Cell">
        <title>Large-Scale Comparative Analyses of Tick Genomes Elucidate Their Genetic Diversity and Vector Capacities.</title>
        <authorList>
            <consortium name="Tick Genome and Microbiome Consortium (TIGMIC)"/>
            <person name="Jia N."/>
            <person name="Wang J."/>
            <person name="Shi W."/>
            <person name="Du L."/>
            <person name="Sun Y."/>
            <person name="Zhan W."/>
            <person name="Jiang J.F."/>
            <person name="Wang Q."/>
            <person name="Zhang B."/>
            <person name="Ji P."/>
            <person name="Bell-Sakyi L."/>
            <person name="Cui X.M."/>
            <person name="Yuan T.T."/>
            <person name="Jiang B.G."/>
            <person name="Yang W.F."/>
            <person name="Lam T.T."/>
            <person name="Chang Q.C."/>
            <person name="Ding S.J."/>
            <person name="Wang X.J."/>
            <person name="Zhu J.G."/>
            <person name="Ruan X.D."/>
            <person name="Zhao L."/>
            <person name="Wei J.T."/>
            <person name="Ye R.Z."/>
            <person name="Que T.C."/>
            <person name="Du C.H."/>
            <person name="Zhou Y.H."/>
            <person name="Cheng J.X."/>
            <person name="Dai P.F."/>
            <person name="Guo W.B."/>
            <person name="Han X.H."/>
            <person name="Huang E.J."/>
            <person name="Li L.F."/>
            <person name="Wei W."/>
            <person name="Gao Y.C."/>
            <person name="Liu J.Z."/>
            <person name="Shao H.Z."/>
            <person name="Wang X."/>
            <person name="Wang C.C."/>
            <person name="Yang T.C."/>
            <person name="Huo Q.B."/>
            <person name="Li W."/>
            <person name="Chen H.Y."/>
            <person name="Chen S.E."/>
            <person name="Zhou L.G."/>
            <person name="Ni X.B."/>
            <person name="Tian J.H."/>
            <person name="Sheng Y."/>
            <person name="Liu T."/>
            <person name="Pan Y.S."/>
            <person name="Xia L.Y."/>
            <person name="Li J."/>
            <person name="Zhao F."/>
            <person name="Cao W.C."/>
        </authorList>
    </citation>
    <scope>NUCLEOTIDE SEQUENCE [LARGE SCALE GENOMIC DNA]</scope>
    <source>
        <strain evidence="2">HaeL-2018</strain>
    </source>
</reference>
<protein>
    <submittedName>
        <fullName evidence="2">Uncharacterized protein</fullName>
    </submittedName>
</protein>
<accession>A0A9J6FGG7</accession>
<evidence type="ECO:0000256" key="1">
    <source>
        <dbReference type="SAM" id="MobiDB-lite"/>
    </source>
</evidence>
<dbReference type="EMBL" id="JABSTR010000001">
    <property type="protein sequence ID" value="KAH9361799.1"/>
    <property type="molecule type" value="Genomic_DNA"/>
</dbReference>
<gene>
    <name evidence="2" type="ORF">HPB48_003792</name>
</gene>
<name>A0A9J6FGG7_HAELO</name>
<dbReference type="Proteomes" id="UP000821853">
    <property type="component" value="Chromosome 1"/>
</dbReference>
<keyword evidence="3" id="KW-1185">Reference proteome</keyword>
<comment type="caution">
    <text evidence="2">The sequence shown here is derived from an EMBL/GenBank/DDBJ whole genome shotgun (WGS) entry which is preliminary data.</text>
</comment>
<dbReference type="VEuPathDB" id="VectorBase:HLOH_054755"/>
<proteinExistence type="predicted"/>
<feature type="region of interest" description="Disordered" evidence="1">
    <location>
        <begin position="1"/>
        <end position="58"/>
    </location>
</feature>
<evidence type="ECO:0000313" key="2">
    <source>
        <dbReference type="EMBL" id="KAH9361799.1"/>
    </source>
</evidence>